<dbReference type="Gene3D" id="1.20.58.200">
    <property type="entry name" value="Translin, domain 2"/>
    <property type="match status" value="1"/>
</dbReference>
<dbReference type="SUPFAM" id="SSF74784">
    <property type="entry name" value="Translin"/>
    <property type="match status" value="2"/>
</dbReference>
<dbReference type="InterPro" id="IPR016069">
    <property type="entry name" value="Translin_C"/>
</dbReference>
<feature type="region of interest" description="Disordered" evidence="1">
    <location>
        <begin position="1100"/>
        <end position="1152"/>
    </location>
</feature>
<evidence type="ECO:0000256" key="1">
    <source>
        <dbReference type="SAM" id="MobiDB-lite"/>
    </source>
</evidence>
<gene>
    <name evidence="2" type="ORF">AK812_SmicGene5772</name>
</gene>
<sequence>MGHSSPALALQAGEPYYQHAEPERIVQVAYSIPAELLKRFEIELEELKALHDAIRHGDPEVLRECVEKCEDLGIKVVELLEARVLYRDWEAACRKIDVEASVQRVEPLRAAIKAAKDLGVNALVLARGNELLRHLERRIRMEQELGEALKVRKLEIIASAVRAAGDAGAHDHSLVTRSHDMLEVLQTKRDKLQAASERAELHLMHETLNTVVQSPALPDSETSRAFLKLRALRKKEQIQIVSRLKLAQEAKDFRCGSVLLDRMVTARKADVDMDSQRIGSTEWMQLAEVEQRERIEKDILQERLSRKQMVLSDQAPEASASYILSTGAIVGTMKVLFEPVGTQICILPREIVEANLQVNLEVGKGIPDVDSPKAVTPKKLQTLEGEANIQKSLGVIRKIIGRGDEVKCLRPIDLSWEENARESAFRTLRGLMQVPIAIYIRRDHQCLEIADAICRRCHLGADLWQSASLPSSVIHPLDFCTDPDPETEDCSTKLRWDDTDDVLAALSGELASSLVQVSRSITPPCSKQLADYTRSVRARVFRSLHLDFAWTYPKGIFDSLDTSCLMFDQERLLDIIDGRGSQASKYGITNSGPYGVAYERRSRSKESSPVHHSSKEKISAVNMFSETNYAESRQGKRTVEVRIDLIPSHVTDLVFVVSPTNSRDLSKFTDLQSMVIDAESSEVLASSSAEEQISPGHECAVMLSVYRLDDHLWHVNKIDSFGKGSHRDYRPVIAKVLSLGYPRQQAMKNLVPDVLKRIQAELSVPHPVKDTNVRVSRKNALEFGYAVELTGDQKTLSSEMLQRIADPMFIEALAETLYDSSSNRISKSHLTISEASYGEAWNLEFEFKYKFPEQEEDTEEDSTNCYLDATCVLFEGQALREVVDYRGAHGIRWVTNGVLDYRGYWVGQIPIGDASGGAVHHIGGSQNYAAREGKTTCQVELDKLPANVTDVFFVLSNHTTPVGAFSGVSLQVKDVNHPGHEVTGVYELSASDPKESALVACRCSRSPALETGLCEDTWTLDMMSISCGGHAMDYRPALQSLYAAQAATRNTRSVQWPCRGGNSPRGALQDRPYGLPAIKRPMNELPMLGVNSELPEGLARVRTPSRDESLPGLPPVSARNRQPDAAVPSAGYGKQGSPPQGDPEKMSLTPLPPLDSPKVLEARSGLQEVVGIGRRLCYIACAKLQCSDVAGAQAVLEEVDQLPGLGDAVGDLWQSPPRRLRLCESCNVAGFLEVYIQTLGLKSFLETGELLPEVARKWKTGIPEFDNECYLLGAISSLRELERYAVNRGQSLDLRSVKFCLELAQTMEEALMQFNFRNSALRVRFDGVKYTVKKLESLVYEIDLARQRDPSAILTEEKVPAGDELAPDPSSASDVRPALNLENLGIIKLGYDDFDERREQVMKQSRDVVKAAKNAIYALHRSDEKRADEQLQLCAQKANSIYASFAAASPTLRIGFFSGALEELAEALAYRAFRIDGKLLSMEEMQDISGLKFPMLLAEYLGGLMDLTDRRVGSVQR</sequence>
<dbReference type="Gene3D" id="1.20.58.2140">
    <property type="match status" value="1"/>
</dbReference>
<comment type="caution">
    <text evidence="2">The sequence shown here is derived from an EMBL/GenBank/DDBJ whole genome shotgun (WGS) entry which is preliminary data.</text>
</comment>
<dbReference type="Gene3D" id="2.60.60.30">
    <property type="entry name" value="sav2460 like domains"/>
    <property type="match status" value="2"/>
</dbReference>
<organism evidence="2 3">
    <name type="scientific">Symbiodinium microadriaticum</name>
    <name type="common">Dinoflagellate</name>
    <name type="synonym">Zooxanthella microadriatica</name>
    <dbReference type="NCBI Taxonomy" id="2951"/>
    <lineage>
        <taxon>Eukaryota</taxon>
        <taxon>Sar</taxon>
        <taxon>Alveolata</taxon>
        <taxon>Dinophyceae</taxon>
        <taxon>Suessiales</taxon>
        <taxon>Symbiodiniaceae</taxon>
        <taxon>Symbiodinium</taxon>
    </lineage>
</organism>
<reference evidence="2 3" key="1">
    <citation type="submission" date="2016-02" db="EMBL/GenBank/DDBJ databases">
        <title>Genome analysis of coral dinoflagellate symbionts highlights evolutionary adaptations to a symbiotic lifestyle.</title>
        <authorList>
            <person name="Aranda M."/>
            <person name="Li Y."/>
            <person name="Liew Y.J."/>
            <person name="Baumgarten S."/>
            <person name="Simakov O."/>
            <person name="Wilson M."/>
            <person name="Piel J."/>
            <person name="Ashoor H."/>
            <person name="Bougouffa S."/>
            <person name="Bajic V.B."/>
            <person name="Ryu T."/>
            <person name="Ravasi T."/>
            <person name="Bayer T."/>
            <person name="Micklem G."/>
            <person name="Kim H."/>
            <person name="Bhak J."/>
            <person name="Lajeunesse T.C."/>
            <person name="Voolstra C.R."/>
        </authorList>
    </citation>
    <scope>NUCLEOTIDE SEQUENCE [LARGE SCALE GENOMIC DNA]</scope>
    <source>
        <strain evidence="2 3">CCMP2467</strain>
    </source>
</reference>
<proteinExistence type="predicted"/>
<accession>A0A1Q9ESV6</accession>
<dbReference type="InterPro" id="IPR002848">
    <property type="entry name" value="Translin_fam"/>
</dbReference>
<dbReference type="Proteomes" id="UP000186817">
    <property type="component" value="Unassembled WGS sequence"/>
</dbReference>
<dbReference type="InterPro" id="IPR036081">
    <property type="entry name" value="Translin_sf"/>
</dbReference>
<keyword evidence="3" id="KW-1185">Reference proteome</keyword>
<dbReference type="Pfam" id="PF01997">
    <property type="entry name" value="Translin"/>
    <property type="match status" value="2"/>
</dbReference>
<evidence type="ECO:0000313" key="3">
    <source>
        <dbReference type="Proteomes" id="UP000186817"/>
    </source>
</evidence>
<dbReference type="EMBL" id="LSRX01000076">
    <property type="protein sequence ID" value="OLQ10512.1"/>
    <property type="molecule type" value="Genomic_DNA"/>
</dbReference>
<dbReference type="PANTHER" id="PTHR10741">
    <property type="entry name" value="TRANSLIN AND TRANSLIN ASSOCIATED PROTEIN X"/>
    <property type="match status" value="1"/>
</dbReference>
<dbReference type="GO" id="GO:0043565">
    <property type="term" value="F:sequence-specific DNA binding"/>
    <property type="evidence" value="ECO:0007669"/>
    <property type="project" value="InterPro"/>
</dbReference>
<protein>
    <submittedName>
        <fullName evidence="2">Uncharacterized protein</fullName>
    </submittedName>
</protein>
<dbReference type="OrthoDB" id="10254713at2759"/>
<evidence type="ECO:0000313" key="2">
    <source>
        <dbReference type="EMBL" id="OLQ10512.1"/>
    </source>
</evidence>
<name>A0A1Q9ESV6_SYMMI</name>